<name>A0A518DR26_9BACT</name>
<feature type="chain" id="PRO_5022102343" description="Acetyl xylan esterase domain-containing protein" evidence="1">
    <location>
        <begin position="26"/>
        <end position="680"/>
    </location>
</feature>
<dbReference type="Gene3D" id="3.40.50.1820">
    <property type="entry name" value="alpha/beta hydrolase"/>
    <property type="match status" value="3"/>
</dbReference>
<gene>
    <name evidence="3" type="ORF">Pla8534_20850</name>
</gene>
<dbReference type="SUPFAM" id="SSF53474">
    <property type="entry name" value="alpha/beta-Hydrolases"/>
    <property type="match status" value="1"/>
</dbReference>
<organism evidence="3 4">
    <name type="scientific">Lignipirellula cremea</name>
    <dbReference type="NCBI Taxonomy" id="2528010"/>
    <lineage>
        <taxon>Bacteria</taxon>
        <taxon>Pseudomonadati</taxon>
        <taxon>Planctomycetota</taxon>
        <taxon>Planctomycetia</taxon>
        <taxon>Pirellulales</taxon>
        <taxon>Pirellulaceae</taxon>
        <taxon>Lignipirellula</taxon>
    </lineage>
</organism>
<dbReference type="EMBL" id="CP036433">
    <property type="protein sequence ID" value="QDU94296.1"/>
    <property type="molecule type" value="Genomic_DNA"/>
</dbReference>
<dbReference type="RefSeq" id="WP_145052468.1">
    <property type="nucleotide sequence ID" value="NZ_CP036433.1"/>
</dbReference>
<sequence length="680" mass="74362" precursor="true">MPPSALFFRYLPFLAVLLTATGADALEPAAIEKLLQQEIIGPQLSMEEVQAFTESRVPPMPKATSVEQWEAFADQARADALANIVYRGDAQAWRDAPAKVEWLETIDGGEGYRIKKLRYEALPGLWIPGLLYEPTNLKGKVPAVMNVNGHDRTHGKANRSKQTRCINLAKRGMLALNLEWVGMGQLRGPGFNHYSMNQLDLCGASGLAPHYLAMKRALDLLLEHEHADPQRVAVAGLSGGGWQTITISALDTRVTLSNPVAGYSGFRTRARYLKDLGDSEQTPNDLATVVDYTHLTAMRAPRPTLLTFNQTDQCCFAAPHALPPLLEAAEPVFQLYGKPAALRSHINYDPGTHNFEIDNRQAFYRMLGDFFYTGDKGYSAEEIPCEQELKSDEELMVAMPEQNADFHSLALALAEKLPLQPALPADAAAAKKWRAKRSQTLAQVVHYQKLVCIPMAGDSQQVEGVAVKHWRLKVGDAWTVPAVEFAPANATRTTIVVNDNGRTAAAETVAALLKKGSRVLAVDPFFFGESKIASHDFLFAMLAAAVGERPLGIQASQLAAIARWQQQLHGDQPLDLRAEGPRSSVFALVAAALEAEGIDSLTAVDAYGSLKEVLEQDKNVSQAPELFCFGLLKEFDLVQIAGLTAPRKVTFEQPSDRLKQETAPLAKFYQTLGAPHVPAP</sequence>
<evidence type="ECO:0000313" key="3">
    <source>
        <dbReference type="EMBL" id="QDU94296.1"/>
    </source>
</evidence>
<proteinExistence type="predicted"/>
<dbReference type="InterPro" id="IPR029058">
    <property type="entry name" value="AB_hydrolase_fold"/>
</dbReference>
<dbReference type="AlphaFoldDB" id="A0A518DR26"/>
<dbReference type="OrthoDB" id="244125at2"/>
<accession>A0A518DR26</accession>
<keyword evidence="4" id="KW-1185">Reference proteome</keyword>
<protein>
    <recommendedName>
        <fullName evidence="2">Acetyl xylan esterase domain-containing protein</fullName>
    </recommendedName>
</protein>
<dbReference type="KEGG" id="lcre:Pla8534_20850"/>
<dbReference type="InterPro" id="IPR008391">
    <property type="entry name" value="AXE1_dom"/>
</dbReference>
<dbReference type="PANTHER" id="PTHR22946">
    <property type="entry name" value="DIENELACTONE HYDROLASE DOMAIN-CONTAINING PROTEIN-RELATED"/>
    <property type="match status" value="1"/>
</dbReference>
<feature type="domain" description="Acetyl xylan esterase" evidence="2">
    <location>
        <begin position="116"/>
        <end position="261"/>
    </location>
</feature>
<keyword evidence="1" id="KW-0732">Signal</keyword>
<evidence type="ECO:0000256" key="1">
    <source>
        <dbReference type="SAM" id="SignalP"/>
    </source>
</evidence>
<reference evidence="3 4" key="1">
    <citation type="submission" date="2019-02" db="EMBL/GenBank/DDBJ databases">
        <title>Deep-cultivation of Planctomycetes and their phenomic and genomic characterization uncovers novel biology.</title>
        <authorList>
            <person name="Wiegand S."/>
            <person name="Jogler M."/>
            <person name="Boedeker C."/>
            <person name="Pinto D."/>
            <person name="Vollmers J."/>
            <person name="Rivas-Marin E."/>
            <person name="Kohn T."/>
            <person name="Peeters S.H."/>
            <person name="Heuer A."/>
            <person name="Rast P."/>
            <person name="Oberbeckmann S."/>
            <person name="Bunk B."/>
            <person name="Jeske O."/>
            <person name="Meyerdierks A."/>
            <person name="Storesund J.E."/>
            <person name="Kallscheuer N."/>
            <person name="Luecker S."/>
            <person name="Lage O.M."/>
            <person name="Pohl T."/>
            <person name="Merkel B.J."/>
            <person name="Hornburger P."/>
            <person name="Mueller R.-W."/>
            <person name="Bruemmer F."/>
            <person name="Labrenz M."/>
            <person name="Spormann A.M."/>
            <person name="Op den Camp H."/>
            <person name="Overmann J."/>
            <person name="Amann R."/>
            <person name="Jetten M.S.M."/>
            <person name="Mascher T."/>
            <person name="Medema M.H."/>
            <person name="Devos D.P."/>
            <person name="Kaster A.-K."/>
            <person name="Ovreas L."/>
            <person name="Rohde M."/>
            <person name="Galperin M.Y."/>
            <person name="Jogler C."/>
        </authorList>
    </citation>
    <scope>NUCLEOTIDE SEQUENCE [LARGE SCALE GENOMIC DNA]</scope>
    <source>
        <strain evidence="3 4">Pla85_3_4</strain>
    </source>
</reference>
<evidence type="ECO:0000259" key="2">
    <source>
        <dbReference type="Pfam" id="PF05448"/>
    </source>
</evidence>
<feature type="signal peptide" evidence="1">
    <location>
        <begin position="1"/>
        <end position="25"/>
    </location>
</feature>
<dbReference type="Pfam" id="PF05448">
    <property type="entry name" value="AXE1"/>
    <property type="match status" value="1"/>
</dbReference>
<dbReference type="Proteomes" id="UP000317648">
    <property type="component" value="Chromosome"/>
</dbReference>
<dbReference type="InterPro" id="IPR050261">
    <property type="entry name" value="FrsA_esterase"/>
</dbReference>
<dbReference type="PANTHER" id="PTHR22946:SF8">
    <property type="entry name" value="ACETYL XYLAN ESTERASE DOMAIN-CONTAINING PROTEIN"/>
    <property type="match status" value="1"/>
</dbReference>
<evidence type="ECO:0000313" key="4">
    <source>
        <dbReference type="Proteomes" id="UP000317648"/>
    </source>
</evidence>